<evidence type="ECO:0000313" key="2">
    <source>
        <dbReference type="Proteomes" id="UP001148629"/>
    </source>
</evidence>
<dbReference type="EMBL" id="JANRMS010000836">
    <property type="protein sequence ID" value="KAJ3533788.1"/>
    <property type="molecule type" value="Genomic_DNA"/>
</dbReference>
<accession>A0ACC1S7P8</accession>
<evidence type="ECO:0000313" key="1">
    <source>
        <dbReference type="EMBL" id="KAJ3533788.1"/>
    </source>
</evidence>
<protein>
    <submittedName>
        <fullName evidence="1">Uncharacterized protein</fullName>
    </submittedName>
</protein>
<proteinExistence type="predicted"/>
<gene>
    <name evidence="1" type="ORF">NM208_g7823</name>
</gene>
<organism evidence="1 2">
    <name type="scientific">Fusarium decemcellulare</name>
    <dbReference type="NCBI Taxonomy" id="57161"/>
    <lineage>
        <taxon>Eukaryota</taxon>
        <taxon>Fungi</taxon>
        <taxon>Dikarya</taxon>
        <taxon>Ascomycota</taxon>
        <taxon>Pezizomycotina</taxon>
        <taxon>Sordariomycetes</taxon>
        <taxon>Hypocreomycetidae</taxon>
        <taxon>Hypocreales</taxon>
        <taxon>Nectriaceae</taxon>
        <taxon>Fusarium</taxon>
        <taxon>Fusarium decemcellulare species complex</taxon>
    </lineage>
</organism>
<name>A0ACC1S7P8_9HYPO</name>
<comment type="caution">
    <text evidence="1">The sequence shown here is derived from an EMBL/GenBank/DDBJ whole genome shotgun (WGS) entry which is preliminary data.</text>
</comment>
<dbReference type="Proteomes" id="UP001148629">
    <property type="component" value="Unassembled WGS sequence"/>
</dbReference>
<sequence length="330" mass="35014">MPEINPIRQLGIHPLISHPSLPKTLHLNQNELCIYTAHRQSRSRHGAGSPYGIGRSLVLSLAQAGAKAVYATDLTLANIPSLQKEVKEAGSSCEVHGKVLDVTSEDQTVAVLKEVIEKYGRLDFYFANAGFGSYKTLQDTDAKYYDFTISVMQRSFFLALKYGGQAMCTTSPDKPSSGGSIIVTSSMAGVAGAVSDLSYSTAKAAVAGMVKSASVQLAASHIRVNSIAPGFIRTSILATTASTVSGAAFGEELDKNGADDVFESVFGRRKGEKYYYNRIPEPIEIANIGVFLASDLSAAVNAQNIVADSGKTTAAFGESIIPPIEPLKPL</sequence>
<keyword evidence="2" id="KW-1185">Reference proteome</keyword>
<reference evidence="1" key="1">
    <citation type="submission" date="2022-08" db="EMBL/GenBank/DDBJ databases">
        <title>Genome Sequence of Fusarium decemcellulare.</title>
        <authorList>
            <person name="Buettner E."/>
        </authorList>
    </citation>
    <scope>NUCLEOTIDE SEQUENCE</scope>
    <source>
        <strain evidence="1">Babe19</strain>
    </source>
</reference>